<evidence type="ECO:0000313" key="2">
    <source>
        <dbReference type="EMBL" id="KAH6658981.1"/>
    </source>
</evidence>
<keyword evidence="3" id="KW-1185">Reference proteome</keyword>
<dbReference type="GeneID" id="70135012"/>
<evidence type="ECO:0000313" key="3">
    <source>
        <dbReference type="Proteomes" id="UP000758603"/>
    </source>
</evidence>
<dbReference type="Gene3D" id="2.60.40.640">
    <property type="match status" value="1"/>
</dbReference>
<dbReference type="Proteomes" id="UP000758603">
    <property type="component" value="Unassembled WGS sequence"/>
</dbReference>
<comment type="caution">
    <text evidence="2">The sequence shown here is derived from an EMBL/GenBank/DDBJ whole genome shotgun (WGS) entry which is preliminary data.</text>
</comment>
<dbReference type="AlphaFoldDB" id="A0A9P9A0Z5"/>
<name>A0A9P9A0Z5_9PEZI</name>
<gene>
    <name evidence="2" type="ORF">BKA67DRAFT_652253</name>
</gene>
<dbReference type="InterPro" id="IPR039634">
    <property type="entry name" value="Bul1-like"/>
</dbReference>
<dbReference type="PANTHER" id="PTHR31904:SF1">
    <property type="entry name" value="BYPASS OF STOP CODON PROTEIN 5-RELATED"/>
    <property type="match status" value="1"/>
</dbReference>
<accession>A0A9P9A0Z5</accession>
<dbReference type="OrthoDB" id="2283785at2759"/>
<dbReference type="InterPro" id="IPR014752">
    <property type="entry name" value="Arrestin-like_C"/>
</dbReference>
<feature type="region of interest" description="Disordered" evidence="1">
    <location>
        <begin position="338"/>
        <end position="386"/>
    </location>
</feature>
<sequence length="506" mass="55294">MFNLSSNNDVNIVGDVSYRLVTGKSNMKIHLDHHFTNRIYTSSSSVSGHVQIEVSKDTQFDKVQILFMGTGKSRMDGVRSPHITSHTFLKLEMPIPESSYPAPRIYEAGQSYRIPFNFVIPRHLTLNACNHNIDSDAVKDSHLCLPPSMGSWGGKDDLAPDMSTVEYTVVARLFAEEDHTRKLTKIMEMSYPVRILPAHPESPPLHVTPRDKLYKMSKTKTLRKSIIAGKVGKLTATVKQPSAVMLSSDATSATTTAAQVDLVFDPSSSLSLPPTVTGVSSKLSAVTYYCAGAINGFPNMGEWVRAFGADSRGSYPSSVSLAATHIDKLRWRQNIKMEARRGSAASTTTTATSDSIESVSDAGRTGQDSDPDRRRGSKDSSKEESPIYHTASFRVPIDLPVHKKLFIPSFHSCIVSRVYVLWLTVSLSCGGNNTNIMLGVPLQIGVLSAEGVIDHLGPPSFEAAVEEAQADEFLRPRTMSVPDVQFQRHALPGYADLMSGRAVVAH</sequence>
<dbReference type="RefSeq" id="XP_045963112.1">
    <property type="nucleotide sequence ID" value="XM_046106121.1"/>
</dbReference>
<evidence type="ECO:0000256" key="1">
    <source>
        <dbReference type="SAM" id="MobiDB-lite"/>
    </source>
</evidence>
<organism evidence="2 3">
    <name type="scientific">Truncatella angustata</name>
    <dbReference type="NCBI Taxonomy" id="152316"/>
    <lineage>
        <taxon>Eukaryota</taxon>
        <taxon>Fungi</taxon>
        <taxon>Dikarya</taxon>
        <taxon>Ascomycota</taxon>
        <taxon>Pezizomycotina</taxon>
        <taxon>Sordariomycetes</taxon>
        <taxon>Xylariomycetidae</taxon>
        <taxon>Amphisphaeriales</taxon>
        <taxon>Sporocadaceae</taxon>
        <taxon>Truncatella</taxon>
    </lineage>
</organism>
<proteinExistence type="predicted"/>
<reference evidence="2" key="1">
    <citation type="journal article" date="2021" name="Nat. Commun.">
        <title>Genetic determinants of endophytism in the Arabidopsis root mycobiome.</title>
        <authorList>
            <person name="Mesny F."/>
            <person name="Miyauchi S."/>
            <person name="Thiergart T."/>
            <person name="Pickel B."/>
            <person name="Atanasova L."/>
            <person name="Karlsson M."/>
            <person name="Huettel B."/>
            <person name="Barry K.W."/>
            <person name="Haridas S."/>
            <person name="Chen C."/>
            <person name="Bauer D."/>
            <person name="Andreopoulos W."/>
            <person name="Pangilinan J."/>
            <person name="LaButti K."/>
            <person name="Riley R."/>
            <person name="Lipzen A."/>
            <person name="Clum A."/>
            <person name="Drula E."/>
            <person name="Henrissat B."/>
            <person name="Kohler A."/>
            <person name="Grigoriev I.V."/>
            <person name="Martin F.M."/>
            <person name="Hacquard S."/>
        </authorList>
    </citation>
    <scope>NUCLEOTIDE SEQUENCE</scope>
    <source>
        <strain evidence="2">MPI-SDFR-AT-0073</strain>
    </source>
</reference>
<protein>
    <submittedName>
        <fullName evidence="2">Arrestin</fullName>
    </submittedName>
</protein>
<feature type="compositionally biased region" description="Basic and acidic residues" evidence="1">
    <location>
        <begin position="370"/>
        <end position="386"/>
    </location>
</feature>
<feature type="compositionally biased region" description="Low complexity" evidence="1">
    <location>
        <begin position="343"/>
        <end position="353"/>
    </location>
</feature>
<dbReference type="PANTHER" id="PTHR31904">
    <property type="entry name" value="BYPASS OF STOP CODON PROTEIN 5-RELATED"/>
    <property type="match status" value="1"/>
</dbReference>
<dbReference type="EMBL" id="JAGPXC010000001">
    <property type="protein sequence ID" value="KAH6658981.1"/>
    <property type="molecule type" value="Genomic_DNA"/>
</dbReference>